<reference evidence="1" key="1">
    <citation type="submission" date="2021-06" db="EMBL/GenBank/DDBJ databases">
        <authorList>
            <person name="Kallberg Y."/>
            <person name="Tangrot J."/>
            <person name="Rosling A."/>
        </authorList>
    </citation>
    <scope>NUCLEOTIDE SEQUENCE</scope>
    <source>
        <strain evidence="1">MA461A</strain>
    </source>
</reference>
<dbReference type="Proteomes" id="UP000789920">
    <property type="component" value="Unassembled WGS sequence"/>
</dbReference>
<gene>
    <name evidence="1" type="ORF">RPERSI_LOCUS36806</name>
</gene>
<name>A0ACA9SZF1_9GLOM</name>
<feature type="non-terminal residue" evidence="1">
    <location>
        <position position="1"/>
    </location>
</feature>
<proteinExistence type="predicted"/>
<sequence>TTKGVSSSRQQDGGHGSRNPLRIGRREDREEVMGVNLDGTVFSADLGDSSKYSNENFED</sequence>
<dbReference type="EMBL" id="CAJVQC010179001">
    <property type="protein sequence ID" value="CAG8851929.1"/>
    <property type="molecule type" value="Genomic_DNA"/>
</dbReference>
<evidence type="ECO:0000313" key="2">
    <source>
        <dbReference type="Proteomes" id="UP000789920"/>
    </source>
</evidence>
<keyword evidence="2" id="KW-1185">Reference proteome</keyword>
<evidence type="ECO:0000313" key="1">
    <source>
        <dbReference type="EMBL" id="CAG8851929.1"/>
    </source>
</evidence>
<organism evidence="1 2">
    <name type="scientific">Racocetra persica</name>
    <dbReference type="NCBI Taxonomy" id="160502"/>
    <lineage>
        <taxon>Eukaryota</taxon>
        <taxon>Fungi</taxon>
        <taxon>Fungi incertae sedis</taxon>
        <taxon>Mucoromycota</taxon>
        <taxon>Glomeromycotina</taxon>
        <taxon>Glomeromycetes</taxon>
        <taxon>Diversisporales</taxon>
        <taxon>Gigasporaceae</taxon>
        <taxon>Racocetra</taxon>
    </lineage>
</organism>
<protein>
    <submittedName>
        <fullName evidence="1">11169_t:CDS:1</fullName>
    </submittedName>
</protein>
<accession>A0ACA9SZF1</accession>
<comment type="caution">
    <text evidence="1">The sequence shown here is derived from an EMBL/GenBank/DDBJ whole genome shotgun (WGS) entry which is preliminary data.</text>
</comment>